<organism evidence="1 2">
    <name type="scientific">Brachybacterium sacelli</name>
    <dbReference type="NCBI Taxonomy" id="173364"/>
    <lineage>
        <taxon>Bacteria</taxon>
        <taxon>Bacillati</taxon>
        <taxon>Actinomycetota</taxon>
        <taxon>Actinomycetes</taxon>
        <taxon>Micrococcales</taxon>
        <taxon>Dermabacteraceae</taxon>
        <taxon>Brachybacterium</taxon>
    </lineage>
</organism>
<gene>
    <name evidence="1" type="ORF">JOF43_001054</name>
</gene>
<evidence type="ECO:0000313" key="2">
    <source>
        <dbReference type="Proteomes" id="UP001519290"/>
    </source>
</evidence>
<dbReference type="Gene3D" id="1.10.620.20">
    <property type="entry name" value="Ribonucleotide Reductase, subunit A"/>
    <property type="match status" value="1"/>
</dbReference>
<keyword evidence="2" id="KW-1185">Reference proteome</keyword>
<comment type="caution">
    <text evidence="1">The sequence shown here is derived from an EMBL/GenBank/DDBJ whole genome shotgun (WGS) entry which is preliminary data.</text>
</comment>
<proteinExistence type="predicted"/>
<dbReference type="Proteomes" id="UP001519290">
    <property type="component" value="Unassembled WGS sequence"/>
</dbReference>
<reference evidence="1 2" key="1">
    <citation type="submission" date="2021-03" db="EMBL/GenBank/DDBJ databases">
        <title>Sequencing the genomes of 1000 actinobacteria strains.</title>
        <authorList>
            <person name="Klenk H.-P."/>
        </authorList>
    </citation>
    <scope>NUCLEOTIDE SEQUENCE [LARGE SCALE GENOMIC DNA]</scope>
    <source>
        <strain evidence="1 2">DSM 14566</strain>
    </source>
</reference>
<dbReference type="InterPro" id="IPR012348">
    <property type="entry name" value="RNR-like"/>
</dbReference>
<dbReference type="RefSeq" id="WP_342592089.1">
    <property type="nucleotide sequence ID" value="NZ_BAAAJW010000004.1"/>
</dbReference>
<protein>
    <recommendedName>
        <fullName evidence="3">DUF222 domain-containing protein</fullName>
    </recommendedName>
</protein>
<name>A0ABS4WY13_9MICO</name>
<accession>A0ABS4WY13</accession>
<evidence type="ECO:0000313" key="1">
    <source>
        <dbReference type="EMBL" id="MBP2381097.1"/>
    </source>
</evidence>
<sequence length="305" mass="32755">MIIGSAVSTAQHVHLPHETAPATDAFAGHVHFDRTITPVLVTDFDVAAFTRRGSGRLPVDTALLAAETPLPADLRTALGVLQRLESSALSESRAMLATATGNEARITAFLATWLVDRHWQSRALRDLLTGDHPVERPRIQHRLHPLRSLRRVHVDRVQPLLSPLWTAVAGESVAAGHMARMAIQEASLQAALHALSRRLDGEARRVVDLVLRRHQAAADFFTAEAIARIGRSRGEAVTARVVLALGSPLDGGGTPDADLPAALTVLGAEARDRAALRRARYEITRLLPGPALPDPVLAALPRTGA</sequence>
<evidence type="ECO:0008006" key="3">
    <source>
        <dbReference type="Google" id="ProtNLM"/>
    </source>
</evidence>
<dbReference type="EMBL" id="JAGIOD010000001">
    <property type="protein sequence ID" value="MBP2381097.1"/>
    <property type="molecule type" value="Genomic_DNA"/>
</dbReference>